<feature type="compositionally biased region" description="Polar residues" evidence="1">
    <location>
        <begin position="40"/>
        <end position="52"/>
    </location>
</feature>
<name>A0A8H7KJW0_AGABI</name>
<keyword evidence="2" id="KW-1133">Transmembrane helix</keyword>
<keyword evidence="2" id="KW-0472">Membrane</keyword>
<feature type="region of interest" description="Disordered" evidence="1">
    <location>
        <begin position="217"/>
        <end position="242"/>
    </location>
</feature>
<feature type="compositionally biased region" description="Low complexity" evidence="1">
    <location>
        <begin position="20"/>
        <end position="30"/>
    </location>
</feature>
<dbReference type="Proteomes" id="UP000629468">
    <property type="component" value="Unassembled WGS sequence"/>
</dbReference>
<proteinExistence type="predicted"/>
<gene>
    <name evidence="3" type="ORF">Agabi119p4_2197</name>
</gene>
<evidence type="ECO:0000313" key="3">
    <source>
        <dbReference type="EMBL" id="KAF7782821.1"/>
    </source>
</evidence>
<dbReference type="AlphaFoldDB" id="A0A8H7KJW0"/>
<organism evidence="3 4">
    <name type="scientific">Agaricus bisporus var. burnettii</name>
    <dbReference type="NCBI Taxonomy" id="192524"/>
    <lineage>
        <taxon>Eukaryota</taxon>
        <taxon>Fungi</taxon>
        <taxon>Dikarya</taxon>
        <taxon>Basidiomycota</taxon>
        <taxon>Agaricomycotina</taxon>
        <taxon>Agaricomycetes</taxon>
        <taxon>Agaricomycetidae</taxon>
        <taxon>Agaricales</taxon>
        <taxon>Agaricineae</taxon>
        <taxon>Agaricaceae</taxon>
        <taxon>Agaricus</taxon>
    </lineage>
</organism>
<evidence type="ECO:0000313" key="4">
    <source>
        <dbReference type="Proteomes" id="UP000629468"/>
    </source>
</evidence>
<accession>A0A8H7KJW0</accession>
<feature type="transmembrane region" description="Helical" evidence="2">
    <location>
        <begin position="157"/>
        <end position="178"/>
    </location>
</feature>
<feature type="compositionally biased region" description="Gly residues" evidence="1">
    <location>
        <begin position="91"/>
        <end position="100"/>
    </location>
</feature>
<feature type="region of interest" description="Disordered" evidence="1">
    <location>
        <begin position="268"/>
        <end position="305"/>
    </location>
</feature>
<keyword evidence="2" id="KW-0812">Transmembrane</keyword>
<feature type="region of interest" description="Disordered" evidence="1">
    <location>
        <begin position="1"/>
        <end position="107"/>
    </location>
</feature>
<feature type="compositionally biased region" description="Basic and acidic residues" evidence="1">
    <location>
        <begin position="68"/>
        <end position="78"/>
    </location>
</feature>
<reference evidence="3 4" key="1">
    <citation type="journal article" name="Sci. Rep.">
        <title>Telomere-to-telomere assembled and centromere annotated genomes of the two main subspecies of the button mushroom Agaricus bisporus reveal especially polymorphic chromosome ends.</title>
        <authorList>
            <person name="Sonnenberg A.S.M."/>
            <person name="Sedaghat-Telgerd N."/>
            <person name="Lavrijssen B."/>
            <person name="Ohm R.A."/>
            <person name="Hendrickx P.M."/>
            <person name="Scholtmeijer K."/>
            <person name="Baars J.J.P."/>
            <person name="van Peer A."/>
        </authorList>
    </citation>
    <scope>NUCLEOTIDE SEQUENCE [LARGE SCALE GENOMIC DNA]</scope>
    <source>
        <strain evidence="3 4">H119_p4</strain>
    </source>
</reference>
<sequence>MEATSAAPRRWETVTVEHQSSFASLTSDSSTEPTSRPCPNLQQNVPSQSSEFSEPEAALGVDAVAQNSRDEIERRQESAEDGSSRPAFGNHGWGSWGPWGGNTNFNPGQTNFPSVVITSSATTTIFQTVAESQAPPTSSTTTTNVDSADSRGANLKLILPLSIIIPLIAISILVFLILRLRNRKRVQTGSNRRSVHRSITPYNKILLEQSYIDGVGGAEGGGRRGGEGNDIPSERSSGLGRRLEREITSAMRQLESLRDLTTQYHRRSGELSQVQVSPVLHPHSRRASSNSTPPPSYLPERDSIV</sequence>
<dbReference type="EMBL" id="JABXXO010000003">
    <property type="protein sequence ID" value="KAF7782821.1"/>
    <property type="molecule type" value="Genomic_DNA"/>
</dbReference>
<protein>
    <submittedName>
        <fullName evidence="3">Uncharacterized protein</fullName>
    </submittedName>
</protein>
<evidence type="ECO:0000256" key="2">
    <source>
        <dbReference type="SAM" id="Phobius"/>
    </source>
</evidence>
<comment type="caution">
    <text evidence="3">The sequence shown here is derived from an EMBL/GenBank/DDBJ whole genome shotgun (WGS) entry which is preliminary data.</text>
</comment>
<evidence type="ECO:0000256" key="1">
    <source>
        <dbReference type="SAM" id="MobiDB-lite"/>
    </source>
</evidence>